<proteinExistence type="predicted"/>
<dbReference type="AlphaFoldDB" id="A0A841L200"/>
<dbReference type="InterPro" id="IPR012338">
    <property type="entry name" value="Beta-lactam/transpept-like"/>
</dbReference>
<dbReference type="SUPFAM" id="SSF56601">
    <property type="entry name" value="beta-lactamase/transpeptidase-like"/>
    <property type="match status" value="1"/>
</dbReference>
<sequence>MPDQPSLADGEEGTRAMRHAVLSILMAASCSVAPYPASALAQDQSSGRVAPRRALPAQGISVAPSFDRAAFEASLNGQLQGKGMGYAFVLMQDGRIISEGAGGAARDNQDGFLPMKTSTPVNIGSLFKFVAGVSMLHAMEQPPSGAGFSGTDTNAKLDTPVSLLLPAFWKTGMSPRAAKLTFRDYLQHRTGFTTDNMLNEFRKPAPPGPQRATVFNYQNLNFRVIGFALGAFVDPTWLSQINQDSARTTSNENDMIYTRRALGSFMDEYIRNTVMKKVPGGPVPSCDAANEFKTTGAYAYKSKSDTGRGIITSRKADGSGCVGSGGYWMSARHLAAFASAALNGNRLLSAQAQSLMYGANNEPANRIVWTSARPRNWTAEHFGEPYVVWSGGRQIYEDTGNQISGGALLRLPDKHVLVILHNSAELNSASLEGQGYAAFIAGKAPYLD</sequence>
<dbReference type="Proteomes" id="UP000538147">
    <property type="component" value="Unassembled WGS sequence"/>
</dbReference>
<dbReference type="EMBL" id="JACIIV010000004">
    <property type="protein sequence ID" value="MBB6226460.1"/>
    <property type="molecule type" value="Genomic_DNA"/>
</dbReference>
<organism evidence="2 3">
    <name type="scientific">Polymorphobacter multimanifer</name>
    <dbReference type="NCBI Taxonomy" id="1070431"/>
    <lineage>
        <taxon>Bacteria</taxon>
        <taxon>Pseudomonadati</taxon>
        <taxon>Pseudomonadota</taxon>
        <taxon>Alphaproteobacteria</taxon>
        <taxon>Sphingomonadales</taxon>
        <taxon>Sphingosinicellaceae</taxon>
        <taxon>Polymorphobacter</taxon>
    </lineage>
</organism>
<accession>A0A841L200</accession>
<protein>
    <submittedName>
        <fullName evidence="2">CubicO group peptidase (Beta-lactamase class C family)</fullName>
    </submittedName>
</protein>
<dbReference type="PANTHER" id="PTHR43283">
    <property type="entry name" value="BETA-LACTAMASE-RELATED"/>
    <property type="match status" value="1"/>
</dbReference>
<name>A0A841L200_9SPHN</name>
<keyword evidence="3" id="KW-1185">Reference proteome</keyword>
<gene>
    <name evidence="2" type="ORF">FHS79_000617</name>
</gene>
<comment type="caution">
    <text evidence="2">The sequence shown here is derived from an EMBL/GenBank/DDBJ whole genome shotgun (WGS) entry which is preliminary data.</text>
</comment>
<evidence type="ECO:0000313" key="3">
    <source>
        <dbReference type="Proteomes" id="UP000538147"/>
    </source>
</evidence>
<evidence type="ECO:0000259" key="1">
    <source>
        <dbReference type="Pfam" id="PF00144"/>
    </source>
</evidence>
<dbReference type="RefSeq" id="WP_184195219.1">
    <property type="nucleotide sequence ID" value="NZ_JACIIV010000004.1"/>
</dbReference>
<dbReference type="Pfam" id="PF00144">
    <property type="entry name" value="Beta-lactamase"/>
    <property type="match status" value="1"/>
</dbReference>
<evidence type="ECO:0000313" key="2">
    <source>
        <dbReference type="EMBL" id="MBB6226460.1"/>
    </source>
</evidence>
<dbReference type="InterPro" id="IPR050789">
    <property type="entry name" value="Diverse_Enzym_Activities"/>
</dbReference>
<reference evidence="2 3" key="1">
    <citation type="submission" date="2020-08" db="EMBL/GenBank/DDBJ databases">
        <title>Genomic Encyclopedia of Type Strains, Phase IV (KMG-IV): sequencing the most valuable type-strain genomes for metagenomic binning, comparative biology and taxonomic classification.</title>
        <authorList>
            <person name="Goeker M."/>
        </authorList>
    </citation>
    <scope>NUCLEOTIDE SEQUENCE [LARGE SCALE GENOMIC DNA]</scope>
    <source>
        <strain evidence="2 3">DSM 102189</strain>
    </source>
</reference>
<dbReference type="Gene3D" id="3.40.710.10">
    <property type="entry name" value="DD-peptidase/beta-lactamase superfamily"/>
    <property type="match status" value="1"/>
</dbReference>
<dbReference type="InterPro" id="IPR001466">
    <property type="entry name" value="Beta-lactam-related"/>
</dbReference>
<feature type="domain" description="Beta-lactamase-related" evidence="1">
    <location>
        <begin position="83"/>
        <end position="231"/>
    </location>
</feature>